<gene>
    <name evidence="1" type="ORF">BG015_001244</name>
</gene>
<evidence type="ECO:0000313" key="1">
    <source>
        <dbReference type="EMBL" id="KAF9154331.1"/>
    </source>
</evidence>
<dbReference type="OrthoDB" id="2447517at2759"/>
<accession>A0A9P5S408</accession>
<evidence type="ECO:0000313" key="2">
    <source>
        <dbReference type="Proteomes" id="UP000748756"/>
    </source>
</evidence>
<reference evidence="1" key="1">
    <citation type="journal article" date="2020" name="Fungal Divers.">
        <title>Resolving the Mortierellaceae phylogeny through synthesis of multi-gene phylogenetics and phylogenomics.</title>
        <authorList>
            <person name="Vandepol N."/>
            <person name="Liber J."/>
            <person name="Desiro A."/>
            <person name="Na H."/>
            <person name="Kennedy M."/>
            <person name="Barry K."/>
            <person name="Grigoriev I.V."/>
            <person name="Miller A.N."/>
            <person name="O'Donnell K."/>
            <person name="Stajich J.E."/>
            <person name="Bonito G."/>
        </authorList>
    </citation>
    <scope>NUCLEOTIDE SEQUENCE</scope>
    <source>
        <strain evidence="1">NRRL 6426</strain>
    </source>
</reference>
<dbReference type="EMBL" id="JAAAUQ010000122">
    <property type="protein sequence ID" value="KAF9154331.1"/>
    <property type="molecule type" value="Genomic_DNA"/>
</dbReference>
<name>A0A9P5S408_9FUNG</name>
<dbReference type="Proteomes" id="UP000748756">
    <property type="component" value="Unassembled WGS sequence"/>
</dbReference>
<comment type="caution">
    <text evidence="1">The sequence shown here is derived from an EMBL/GenBank/DDBJ whole genome shotgun (WGS) entry which is preliminary data.</text>
</comment>
<organism evidence="1 2">
    <name type="scientific">Linnemannia schmuckeri</name>
    <dbReference type="NCBI Taxonomy" id="64567"/>
    <lineage>
        <taxon>Eukaryota</taxon>
        <taxon>Fungi</taxon>
        <taxon>Fungi incertae sedis</taxon>
        <taxon>Mucoromycota</taxon>
        <taxon>Mortierellomycotina</taxon>
        <taxon>Mortierellomycetes</taxon>
        <taxon>Mortierellales</taxon>
        <taxon>Mortierellaceae</taxon>
        <taxon>Linnemannia</taxon>
    </lineage>
</organism>
<protein>
    <submittedName>
        <fullName evidence="1">Uncharacterized protein</fullName>
    </submittedName>
</protein>
<keyword evidence="2" id="KW-1185">Reference proteome</keyword>
<proteinExistence type="predicted"/>
<dbReference type="AlphaFoldDB" id="A0A9P5S408"/>
<sequence>MAALASTLALVVHTSPTPTVRTPATPTGIPSANISGFQLTAITDDEAFLASIVKYDHKAAEALVEHYNNAVRGNSTFIRTNGGYRAAAASSDILPFCVTYTRNPVRVKIFKDKTTCDTKGWDTLFVFTAHTKKDKHHAPYPMCVGKAGNSERSTLFSGKADCSTNEWETDFSFYESD</sequence>